<evidence type="ECO:0000256" key="4">
    <source>
        <dbReference type="ARBA" id="ARBA00022553"/>
    </source>
</evidence>
<dbReference type="InterPro" id="IPR004358">
    <property type="entry name" value="Sig_transdc_His_kin-like_C"/>
</dbReference>
<evidence type="ECO:0000313" key="12">
    <source>
        <dbReference type="EMBL" id="RNM13982.1"/>
    </source>
</evidence>
<dbReference type="InterPro" id="IPR036890">
    <property type="entry name" value="HATPase_C_sf"/>
</dbReference>
<evidence type="ECO:0000256" key="7">
    <source>
        <dbReference type="ARBA" id="ARBA00023012"/>
    </source>
</evidence>
<comment type="caution">
    <text evidence="12">The sequence shown here is derived from an EMBL/GenBank/DDBJ whole genome shotgun (WGS) entry which is preliminary data.</text>
</comment>
<dbReference type="SUPFAM" id="SSF47384">
    <property type="entry name" value="Homodimeric domain of signal transducing histidine kinase"/>
    <property type="match status" value="1"/>
</dbReference>
<sequence>MVSADPSDFDTVRFQALLLDSVGQAVIATDVGGLVIYWNSAAERLYGWPAQEAIGRSIVELTPAPQSLEEATLIFAELAAGRTWEGEFVVRHRDGRAFPVHVTDTPVLGDDGTLRAIIGISSDITERKRAEQAARHLSAIVESSSDAIIGAALDGAIVSWNGGAERLFGYAASEVIGQHVRILAPSEAIAEEIAANVRRVALGQRIESLETVRRHKDGSPLDVALTLSPVYRPDGSMGGFSAIMRDDSVRQRGERALKQRADLLVSRLAKEAKASERLRELDRIKDDLVATVSHELRTPLTSIMGFVELLKEEQAGPLTAQQRTWADTIGRNGDRLLTLVDNLLAASTLDAGKMQAGSSRVDLRDVITAARRTLQPSIDQRHLTTRFHLPPTSILVQGDASQLEQVVCNLVSNALKFTEDGGTVECALAVEGSQARLTVSDDGIGIPDDEQAELFTRFFRSTTATDRAIQGTGLGLSIASSIVRSHGGAISVVSAPGRGTKVMVDLPMAGPRALRRQRRRTPAHGPAGSSEADRHVRLTAAAPDRPVA</sequence>
<keyword evidence="7" id="KW-0902">Two-component regulatory system</keyword>
<dbReference type="SMART" id="SM00387">
    <property type="entry name" value="HATPase_c"/>
    <property type="match status" value="1"/>
</dbReference>
<dbReference type="CDD" id="cd00075">
    <property type="entry name" value="HATPase"/>
    <property type="match status" value="1"/>
</dbReference>
<dbReference type="GO" id="GO:0005886">
    <property type="term" value="C:plasma membrane"/>
    <property type="evidence" value="ECO:0007669"/>
    <property type="project" value="UniProtKB-SubCell"/>
</dbReference>
<organism evidence="12 13">
    <name type="scientific">Nocardioides pocheonensis</name>
    <dbReference type="NCBI Taxonomy" id="661485"/>
    <lineage>
        <taxon>Bacteria</taxon>
        <taxon>Bacillati</taxon>
        <taxon>Actinomycetota</taxon>
        <taxon>Actinomycetes</taxon>
        <taxon>Propionibacteriales</taxon>
        <taxon>Nocardioidaceae</taxon>
        <taxon>Nocardioides</taxon>
    </lineage>
</organism>
<feature type="domain" description="PAS" evidence="10">
    <location>
        <begin position="18"/>
        <end position="59"/>
    </location>
</feature>
<feature type="region of interest" description="Disordered" evidence="8">
    <location>
        <begin position="510"/>
        <end position="548"/>
    </location>
</feature>
<dbReference type="Pfam" id="PF02518">
    <property type="entry name" value="HATPase_c"/>
    <property type="match status" value="1"/>
</dbReference>
<comment type="subcellular location">
    <subcellularLocation>
        <location evidence="2">Cell membrane</location>
    </subcellularLocation>
</comment>
<dbReference type="SUPFAM" id="SSF55785">
    <property type="entry name" value="PYP-like sensor domain (PAS domain)"/>
    <property type="match status" value="2"/>
</dbReference>
<protein>
    <recommendedName>
        <fullName evidence="3">histidine kinase</fullName>
        <ecNumber evidence="3">2.7.13.3</ecNumber>
    </recommendedName>
</protein>
<feature type="domain" description="PAC" evidence="11">
    <location>
        <begin position="207"/>
        <end position="259"/>
    </location>
</feature>
<dbReference type="PROSITE" id="PS50112">
    <property type="entry name" value="PAS"/>
    <property type="match status" value="2"/>
</dbReference>
<dbReference type="GO" id="GO:0000155">
    <property type="term" value="F:phosphorelay sensor kinase activity"/>
    <property type="evidence" value="ECO:0007669"/>
    <property type="project" value="InterPro"/>
</dbReference>
<reference evidence="12 13" key="1">
    <citation type="submission" date="2018-11" db="EMBL/GenBank/DDBJ databases">
        <authorList>
            <person name="Li F."/>
        </authorList>
    </citation>
    <scope>NUCLEOTIDE SEQUENCE [LARGE SCALE GENOMIC DNA]</scope>
    <source>
        <strain evidence="12 13">Gsoil 818</strain>
    </source>
</reference>
<dbReference type="PRINTS" id="PR00344">
    <property type="entry name" value="BCTRLSENSOR"/>
</dbReference>
<keyword evidence="5" id="KW-0808">Transferase</keyword>
<dbReference type="InterPro" id="IPR003594">
    <property type="entry name" value="HATPase_dom"/>
</dbReference>
<dbReference type="PANTHER" id="PTHR43711">
    <property type="entry name" value="TWO-COMPONENT HISTIDINE KINASE"/>
    <property type="match status" value="1"/>
</dbReference>
<keyword evidence="4" id="KW-0597">Phosphoprotein</keyword>
<dbReference type="FunFam" id="3.30.565.10:FF:000006">
    <property type="entry name" value="Sensor histidine kinase WalK"/>
    <property type="match status" value="1"/>
</dbReference>
<dbReference type="InterPro" id="IPR005467">
    <property type="entry name" value="His_kinase_dom"/>
</dbReference>
<dbReference type="Pfam" id="PF00989">
    <property type="entry name" value="PAS"/>
    <property type="match status" value="2"/>
</dbReference>
<dbReference type="GO" id="GO:0006355">
    <property type="term" value="P:regulation of DNA-templated transcription"/>
    <property type="evidence" value="ECO:0007669"/>
    <property type="project" value="InterPro"/>
</dbReference>
<evidence type="ECO:0000256" key="8">
    <source>
        <dbReference type="SAM" id="MobiDB-lite"/>
    </source>
</evidence>
<feature type="domain" description="Histidine kinase" evidence="9">
    <location>
        <begin position="291"/>
        <end position="510"/>
    </location>
</feature>
<dbReference type="Gene3D" id="1.10.287.130">
    <property type="match status" value="1"/>
</dbReference>
<dbReference type="InterPro" id="IPR036097">
    <property type="entry name" value="HisK_dim/P_sf"/>
</dbReference>
<feature type="domain" description="PAC" evidence="11">
    <location>
        <begin position="84"/>
        <end position="136"/>
    </location>
</feature>
<dbReference type="Gene3D" id="3.30.450.20">
    <property type="entry name" value="PAS domain"/>
    <property type="match status" value="2"/>
</dbReference>
<dbReference type="CDD" id="cd00130">
    <property type="entry name" value="PAS"/>
    <property type="match status" value="2"/>
</dbReference>
<gene>
    <name evidence="12" type="ORF">EFL26_13635</name>
</gene>
<dbReference type="NCBIfam" id="TIGR00229">
    <property type="entry name" value="sensory_box"/>
    <property type="match status" value="2"/>
</dbReference>
<dbReference type="OrthoDB" id="3272969at2"/>
<dbReference type="Pfam" id="PF00512">
    <property type="entry name" value="HisKA"/>
    <property type="match status" value="1"/>
</dbReference>
<dbReference type="PROSITE" id="PS50113">
    <property type="entry name" value="PAC"/>
    <property type="match status" value="2"/>
</dbReference>
<dbReference type="SMART" id="SM00086">
    <property type="entry name" value="PAC"/>
    <property type="match status" value="2"/>
</dbReference>
<evidence type="ECO:0000256" key="6">
    <source>
        <dbReference type="ARBA" id="ARBA00022777"/>
    </source>
</evidence>
<comment type="catalytic activity">
    <reaction evidence="1">
        <text>ATP + protein L-histidine = ADP + protein N-phospho-L-histidine.</text>
        <dbReference type="EC" id="2.7.13.3"/>
    </reaction>
</comment>
<name>A0A3N0GPB0_9ACTN</name>
<dbReference type="Gene3D" id="3.30.565.10">
    <property type="entry name" value="Histidine kinase-like ATPase, C-terminal domain"/>
    <property type="match status" value="1"/>
</dbReference>
<dbReference type="PROSITE" id="PS50109">
    <property type="entry name" value="HIS_KIN"/>
    <property type="match status" value="1"/>
</dbReference>
<evidence type="ECO:0000313" key="13">
    <source>
        <dbReference type="Proteomes" id="UP000279994"/>
    </source>
</evidence>
<keyword evidence="6 12" id="KW-0418">Kinase</keyword>
<proteinExistence type="predicted"/>
<evidence type="ECO:0000256" key="2">
    <source>
        <dbReference type="ARBA" id="ARBA00004236"/>
    </source>
</evidence>
<feature type="compositionally biased region" description="Basic residues" evidence="8">
    <location>
        <begin position="513"/>
        <end position="522"/>
    </location>
</feature>
<evidence type="ECO:0000259" key="10">
    <source>
        <dbReference type="PROSITE" id="PS50112"/>
    </source>
</evidence>
<dbReference type="InterPro" id="IPR001610">
    <property type="entry name" value="PAC"/>
</dbReference>
<dbReference type="AlphaFoldDB" id="A0A3N0GPB0"/>
<evidence type="ECO:0000256" key="3">
    <source>
        <dbReference type="ARBA" id="ARBA00012438"/>
    </source>
</evidence>
<accession>A0A3N0GPB0</accession>
<evidence type="ECO:0000256" key="5">
    <source>
        <dbReference type="ARBA" id="ARBA00022679"/>
    </source>
</evidence>
<evidence type="ECO:0000256" key="1">
    <source>
        <dbReference type="ARBA" id="ARBA00000085"/>
    </source>
</evidence>
<dbReference type="InterPro" id="IPR035965">
    <property type="entry name" value="PAS-like_dom_sf"/>
</dbReference>
<dbReference type="RefSeq" id="WP_123223390.1">
    <property type="nucleotide sequence ID" value="NZ_RJSF01000040.1"/>
</dbReference>
<dbReference type="InterPro" id="IPR013767">
    <property type="entry name" value="PAS_fold"/>
</dbReference>
<evidence type="ECO:0000259" key="9">
    <source>
        <dbReference type="PROSITE" id="PS50109"/>
    </source>
</evidence>
<dbReference type="EMBL" id="RJSF01000040">
    <property type="protein sequence ID" value="RNM13982.1"/>
    <property type="molecule type" value="Genomic_DNA"/>
</dbReference>
<dbReference type="Proteomes" id="UP000279994">
    <property type="component" value="Unassembled WGS sequence"/>
</dbReference>
<dbReference type="CDD" id="cd00082">
    <property type="entry name" value="HisKA"/>
    <property type="match status" value="1"/>
</dbReference>
<dbReference type="SMART" id="SM00091">
    <property type="entry name" value="PAS"/>
    <property type="match status" value="2"/>
</dbReference>
<dbReference type="InterPro" id="IPR003661">
    <property type="entry name" value="HisK_dim/P_dom"/>
</dbReference>
<keyword evidence="13" id="KW-1185">Reference proteome</keyword>
<dbReference type="SMART" id="SM00388">
    <property type="entry name" value="HisKA"/>
    <property type="match status" value="1"/>
</dbReference>
<dbReference type="InterPro" id="IPR000700">
    <property type="entry name" value="PAS-assoc_C"/>
</dbReference>
<feature type="domain" description="PAS" evidence="10">
    <location>
        <begin position="133"/>
        <end position="187"/>
    </location>
</feature>
<dbReference type="InterPro" id="IPR050736">
    <property type="entry name" value="Sensor_HK_Regulatory"/>
</dbReference>
<evidence type="ECO:0000259" key="11">
    <source>
        <dbReference type="PROSITE" id="PS50113"/>
    </source>
</evidence>
<dbReference type="EC" id="2.7.13.3" evidence="3"/>
<dbReference type="SUPFAM" id="SSF55874">
    <property type="entry name" value="ATPase domain of HSP90 chaperone/DNA topoisomerase II/histidine kinase"/>
    <property type="match status" value="1"/>
</dbReference>
<dbReference type="PANTHER" id="PTHR43711:SF1">
    <property type="entry name" value="HISTIDINE KINASE 1"/>
    <property type="match status" value="1"/>
</dbReference>
<dbReference type="InterPro" id="IPR000014">
    <property type="entry name" value="PAS"/>
</dbReference>